<feature type="signal peptide" evidence="1">
    <location>
        <begin position="1"/>
        <end position="26"/>
    </location>
</feature>
<keyword evidence="3" id="KW-1185">Reference proteome</keyword>
<evidence type="ECO:0000256" key="1">
    <source>
        <dbReference type="SAM" id="SignalP"/>
    </source>
</evidence>
<organism evidence="2 3">
    <name type="scientific">Sporosarcina aquimarina</name>
    <dbReference type="NCBI Taxonomy" id="114975"/>
    <lineage>
        <taxon>Bacteria</taxon>
        <taxon>Bacillati</taxon>
        <taxon>Bacillota</taxon>
        <taxon>Bacilli</taxon>
        <taxon>Bacillales</taxon>
        <taxon>Caryophanaceae</taxon>
        <taxon>Sporosarcina</taxon>
    </lineage>
</organism>
<dbReference type="Proteomes" id="UP001280629">
    <property type="component" value="Unassembled WGS sequence"/>
</dbReference>
<accession>A0ABU4G5M7</accession>
<sequence>MKKIFCFKITFLTLLLAFTIHTSTLANELETYGAGEWDVIYDRNITVTSSGTNTSTITSGGGDIRVCISGIEARNNFNFQFFTSTGKAVLPTMFLANTSNKPSVYDCLPKIDIRPYVNSNGKVNLYLRLKSQNISSDSVRVVIED</sequence>
<keyword evidence="1" id="KW-0732">Signal</keyword>
<dbReference type="RefSeq" id="WP_317936522.1">
    <property type="nucleotide sequence ID" value="NZ_JAUBDH010000008.1"/>
</dbReference>
<name>A0ABU4G5M7_9BACL</name>
<protein>
    <submittedName>
        <fullName evidence="2">Uncharacterized protein</fullName>
    </submittedName>
</protein>
<proteinExistence type="predicted"/>
<evidence type="ECO:0000313" key="2">
    <source>
        <dbReference type="EMBL" id="MDW0110947.1"/>
    </source>
</evidence>
<reference evidence="2 3" key="1">
    <citation type="submission" date="2023-06" db="EMBL/GenBank/DDBJ databases">
        <title>Sporosarcina sp. nov., isolated from Korean traditional fermented seafood 'Jeotgal'.</title>
        <authorList>
            <person name="Yang A.-I."/>
            <person name="Shin N.-R."/>
        </authorList>
    </citation>
    <scope>NUCLEOTIDE SEQUENCE [LARGE SCALE GENOMIC DNA]</scope>
    <source>
        <strain evidence="2 3">KCTC3840</strain>
    </source>
</reference>
<feature type="chain" id="PRO_5045882987" evidence="1">
    <location>
        <begin position="27"/>
        <end position="145"/>
    </location>
</feature>
<evidence type="ECO:0000313" key="3">
    <source>
        <dbReference type="Proteomes" id="UP001280629"/>
    </source>
</evidence>
<dbReference type="EMBL" id="JAUBDH010000008">
    <property type="protein sequence ID" value="MDW0110947.1"/>
    <property type="molecule type" value="Genomic_DNA"/>
</dbReference>
<comment type="caution">
    <text evidence="2">The sequence shown here is derived from an EMBL/GenBank/DDBJ whole genome shotgun (WGS) entry which is preliminary data.</text>
</comment>
<gene>
    <name evidence="2" type="ORF">QT716_12955</name>
</gene>